<accession>A0A9Q3VTA6</accession>
<dbReference type="InterPro" id="IPR023213">
    <property type="entry name" value="CAT-like_dom_sf"/>
</dbReference>
<dbReference type="FunFam" id="2.30.38.10:FF:000001">
    <property type="entry name" value="Non-ribosomal peptide synthetase PvdI"/>
    <property type="match status" value="1"/>
</dbReference>
<dbReference type="InterPro" id="IPR006162">
    <property type="entry name" value="Ppantetheine_attach_site"/>
</dbReference>
<dbReference type="PANTHER" id="PTHR45527">
    <property type="entry name" value="NONRIBOSOMAL PEPTIDE SYNTHETASE"/>
    <property type="match status" value="1"/>
</dbReference>
<dbReference type="GO" id="GO:0031177">
    <property type="term" value="F:phosphopantetheine binding"/>
    <property type="evidence" value="ECO:0007669"/>
    <property type="project" value="InterPro"/>
</dbReference>
<sequence>MTEASRASLPLLAAQMGVWVAQKLEPASLMFNVNQYADIEGSLDVDVFEAALRQVLAETEALRIKIVEQKGEVGQEVTSGSDWTLTYLDLAGEADPPGKAQQWMRAEMTRSFDLTTGPLFTWALLKISDRRYFWYQRCHHIVMDGYSCGLVAQRVAEVYTALTRSEPCRETRFKSLTRLLDEEREYRSSPQLEHDRAFWSRQPAADAAPLLPAGRSAAPADVPLRETACLAKETVTDICTAAGLGQSAWPGAVLALSGAYFAKLTGQDAVTLELPVTSRATAVQRYTPSMLSNILPLTVRVRPGVGIAEVLADVSSSVRGLLQRQRYRQEDLHSDLGRAGGQRTFGPTINIMSFNYDLDFAGQRAVAHPLTNGPVGDLAITVTQDANPHMLRVDFDANPALYTREELSAHLARFQRLVEAVRVDPDRPVSGVEVLDEAERRLVLEQWNDTRHTVPDGVLPVLFEEQVERSPEATAVVFEGVELSYGELNARVNRLARLLVEQGAGPERFVAVALPRSLELVVALLAVLKSGAAYVPVDPDYPAERIAFMLKDAAPILVLTTSGTRIETAAPVLLLDEPGTAAALAVHSDTDVTDADRIAVLTARHPVYVIYTSGSTGAPKGVVVTHAGLTNQLCWLAAATELTSQDVVLARTPVSFDAAGGELWAPLVSGAAVAMASAEATRDPEQLLAFIGRQGVTVAQFVPSLLAAMPLDERGRGIRALLSGGEALPAALAREAAAAWDASVINLYGPTEATIQATAGRLDGLGGDAATVPIGRPVWNTRVYVLDGLLRPVPDGVAGEVYIAGDQLARGYLNRPALTAERFVADPFGPVGGRLYRTGDVARRAAAGQLEYVGRVDDQVKVRGFRIELGEIESVLTGHPAVTQATVIVREDRPGDKRLVGYVVSTADPLTLRTHVAKVLPEYMVPSVIVPLDALPLTPNGKLDRRALPAPEFTASAEGRAPRTPQEEILCQIFAEVLGVEQVSIDDNFFELGGDSILALQVVGRAQQAGLGITPKDVFQLRSVHGLASVVTVLTDEVSEDPDAGIGELPPTPMMRWLFDKNGPIDHFHQAMVVRTPAGLTVDDVRAGLGAVVERHDMLRLRTVYGAADATPTLEVQQRDAVDSGARVSRIDVCGLSEEEVHELTRTELAAAAERLAPDVGVAFTVTWFDAGPTEHGRLLWVIHHLAVDGVSWRILVSDLAAACAAAATGVTPSLSVTGTPFRTWATQLQQLAMDPKRVANLPTWTAALEADDQSLGPVALDPARDTESTLRSVTLSLPEAQTAALLTTVPSAFHATVQDALLAGLALAVADWRRRRNFGQSTAVLLNVEGHGRESLAEPVDLSGTVGWFTSLYPMLLDPGEVDWPDIWAGGEDLGRAFKCVKEQVREFSANGTEFGLLRYLNTETGAELAALPTPQIGFNYLGRFDVSSAPDGGDWGAVPEFGLVGGGDASMAVTHAIEINSVTENHADGARLTVRWTWPQALFSDATVRDLAETWFRVLDALAAHGHRPDAGGHTPSDLSLVDLSQSEIDAFESELDSEWGTW</sequence>
<dbReference type="InterPro" id="IPR000873">
    <property type="entry name" value="AMP-dep_synth/lig_dom"/>
</dbReference>
<dbReference type="InterPro" id="IPR010071">
    <property type="entry name" value="AA_adenyl_dom"/>
</dbReference>
<dbReference type="InterPro" id="IPR020845">
    <property type="entry name" value="AMP-binding_CS"/>
</dbReference>
<evidence type="ECO:0000256" key="3">
    <source>
        <dbReference type="ARBA" id="ARBA00022450"/>
    </source>
</evidence>
<dbReference type="Gene3D" id="3.30.559.30">
    <property type="entry name" value="Nonribosomal peptide synthetase, condensation domain"/>
    <property type="match status" value="2"/>
</dbReference>
<dbReference type="InterPro" id="IPR045851">
    <property type="entry name" value="AMP-bd_C_sf"/>
</dbReference>
<dbReference type="InterPro" id="IPR025110">
    <property type="entry name" value="AMP-bd_C"/>
</dbReference>
<gene>
    <name evidence="8" type="ORF">LJ657_27180</name>
</gene>
<dbReference type="SUPFAM" id="SSF52777">
    <property type="entry name" value="CoA-dependent acyltransferases"/>
    <property type="match status" value="4"/>
</dbReference>
<dbReference type="FunFam" id="3.40.50.12780:FF:000012">
    <property type="entry name" value="Non-ribosomal peptide synthetase"/>
    <property type="match status" value="1"/>
</dbReference>
<dbReference type="PROSITE" id="PS00455">
    <property type="entry name" value="AMP_BINDING"/>
    <property type="match status" value="1"/>
</dbReference>
<comment type="caution">
    <text evidence="8">The sequence shown here is derived from an EMBL/GenBank/DDBJ whole genome shotgun (WGS) entry which is preliminary data.</text>
</comment>
<keyword evidence="4" id="KW-0597">Phosphoprotein</keyword>
<evidence type="ECO:0000313" key="8">
    <source>
        <dbReference type="EMBL" id="MCD9877249.1"/>
    </source>
</evidence>
<dbReference type="Gene3D" id="3.30.559.10">
    <property type="entry name" value="Chloramphenicol acetyltransferase-like domain"/>
    <property type="match status" value="2"/>
</dbReference>
<dbReference type="FunFam" id="3.40.50.980:FF:000001">
    <property type="entry name" value="Non-ribosomal peptide synthetase"/>
    <property type="match status" value="1"/>
</dbReference>
<evidence type="ECO:0000256" key="4">
    <source>
        <dbReference type="ARBA" id="ARBA00022553"/>
    </source>
</evidence>
<keyword evidence="6" id="KW-0045">Antibiotic biosynthesis</keyword>
<dbReference type="Pfam" id="PF00668">
    <property type="entry name" value="Condensation"/>
    <property type="match status" value="2"/>
</dbReference>
<dbReference type="GO" id="GO:0003824">
    <property type="term" value="F:catalytic activity"/>
    <property type="evidence" value="ECO:0007669"/>
    <property type="project" value="UniProtKB-KW"/>
</dbReference>
<dbReference type="SUPFAM" id="SSF47336">
    <property type="entry name" value="ACP-like"/>
    <property type="match status" value="1"/>
</dbReference>
<dbReference type="GO" id="GO:0043041">
    <property type="term" value="P:amino acid activation for nonribosomal peptide biosynthetic process"/>
    <property type="evidence" value="ECO:0007669"/>
    <property type="project" value="TreeGrafter"/>
</dbReference>
<dbReference type="InterPro" id="IPR036736">
    <property type="entry name" value="ACP-like_sf"/>
</dbReference>
<evidence type="ECO:0000256" key="2">
    <source>
        <dbReference type="ARBA" id="ARBA00006432"/>
    </source>
</evidence>
<dbReference type="GO" id="GO:0008610">
    <property type="term" value="P:lipid biosynthetic process"/>
    <property type="evidence" value="ECO:0007669"/>
    <property type="project" value="UniProtKB-ARBA"/>
</dbReference>
<evidence type="ECO:0000256" key="6">
    <source>
        <dbReference type="ARBA" id="ARBA00023194"/>
    </source>
</evidence>
<evidence type="ECO:0000256" key="1">
    <source>
        <dbReference type="ARBA" id="ARBA00001957"/>
    </source>
</evidence>
<dbReference type="SMART" id="SM00823">
    <property type="entry name" value="PKS_PP"/>
    <property type="match status" value="1"/>
</dbReference>
<dbReference type="NCBIfam" id="TIGR01720">
    <property type="entry name" value="NRPS-para261"/>
    <property type="match status" value="1"/>
</dbReference>
<evidence type="ECO:0000256" key="5">
    <source>
        <dbReference type="ARBA" id="ARBA00022737"/>
    </source>
</evidence>
<dbReference type="InterPro" id="IPR010060">
    <property type="entry name" value="NRPS_synth"/>
</dbReference>
<comment type="similarity">
    <text evidence="2">Belongs to the ATP-dependent AMP-binding enzyme family.</text>
</comment>
<keyword evidence="5" id="KW-0677">Repeat</keyword>
<dbReference type="Gene3D" id="1.10.1200.10">
    <property type="entry name" value="ACP-like"/>
    <property type="match status" value="1"/>
</dbReference>
<dbReference type="InterPro" id="IPR001242">
    <property type="entry name" value="Condensation_dom"/>
</dbReference>
<dbReference type="SUPFAM" id="SSF56801">
    <property type="entry name" value="Acetyl-CoA synthetase-like"/>
    <property type="match status" value="1"/>
</dbReference>
<dbReference type="CDD" id="cd05930">
    <property type="entry name" value="A_NRPS"/>
    <property type="match status" value="1"/>
</dbReference>
<dbReference type="Pfam" id="PF00501">
    <property type="entry name" value="AMP-binding"/>
    <property type="match status" value="1"/>
</dbReference>
<dbReference type="NCBIfam" id="TIGR01733">
    <property type="entry name" value="AA-adenyl-dom"/>
    <property type="match status" value="1"/>
</dbReference>
<dbReference type="GO" id="GO:0005829">
    <property type="term" value="C:cytosol"/>
    <property type="evidence" value="ECO:0007669"/>
    <property type="project" value="TreeGrafter"/>
</dbReference>
<dbReference type="Pfam" id="PF13193">
    <property type="entry name" value="AMP-binding_C"/>
    <property type="match status" value="1"/>
</dbReference>
<comment type="cofactor">
    <cofactor evidence="1">
        <name>pantetheine 4'-phosphate</name>
        <dbReference type="ChEBI" id="CHEBI:47942"/>
    </cofactor>
</comment>
<dbReference type="EMBL" id="JAJSBI010000014">
    <property type="protein sequence ID" value="MCD9877249.1"/>
    <property type="molecule type" value="Genomic_DNA"/>
</dbReference>
<dbReference type="Gene3D" id="3.30.300.30">
    <property type="match status" value="1"/>
</dbReference>
<dbReference type="FunFam" id="1.10.1200.10:FF:000005">
    <property type="entry name" value="Nonribosomal peptide synthetase 1"/>
    <property type="match status" value="1"/>
</dbReference>
<dbReference type="PANTHER" id="PTHR45527:SF14">
    <property type="entry name" value="PLIPASTATIN SYNTHASE SUBUNIT B"/>
    <property type="match status" value="1"/>
</dbReference>
<dbReference type="Gene3D" id="3.40.50.980">
    <property type="match status" value="2"/>
</dbReference>
<dbReference type="PROSITE" id="PS00012">
    <property type="entry name" value="PHOSPHOPANTETHEINE"/>
    <property type="match status" value="1"/>
</dbReference>
<dbReference type="InterPro" id="IPR009081">
    <property type="entry name" value="PP-bd_ACP"/>
</dbReference>
<evidence type="ECO:0000313" key="9">
    <source>
        <dbReference type="Proteomes" id="UP001108029"/>
    </source>
</evidence>
<dbReference type="GO" id="GO:0017000">
    <property type="term" value="P:antibiotic biosynthetic process"/>
    <property type="evidence" value="ECO:0007669"/>
    <property type="project" value="UniProtKB-KW"/>
</dbReference>
<reference evidence="8" key="1">
    <citation type="submission" date="2021-12" db="EMBL/GenBank/DDBJ databases">
        <authorList>
            <person name="Lee J.-H."/>
            <person name="Kim S.-B."/>
        </authorList>
    </citation>
    <scope>NUCLEOTIDE SEQUENCE</scope>
    <source>
        <strain evidence="8">NR30</strain>
    </source>
</reference>
<dbReference type="FunFam" id="3.30.300.30:FF:000010">
    <property type="entry name" value="Enterobactin synthetase component F"/>
    <property type="match status" value="1"/>
</dbReference>
<dbReference type="Proteomes" id="UP001108029">
    <property type="component" value="Unassembled WGS sequence"/>
</dbReference>
<proteinExistence type="inferred from homology"/>
<name>A0A9Q3VTA6_9ACTN</name>
<organism evidence="8 9">
    <name type="scientific">Streptomyces guryensis</name>
    <dbReference type="NCBI Taxonomy" id="2886947"/>
    <lineage>
        <taxon>Bacteria</taxon>
        <taxon>Bacillati</taxon>
        <taxon>Actinomycetota</taxon>
        <taxon>Actinomycetes</taxon>
        <taxon>Kitasatosporales</taxon>
        <taxon>Streptomycetaceae</taxon>
        <taxon>Streptomyces</taxon>
    </lineage>
</organism>
<dbReference type="PROSITE" id="PS50075">
    <property type="entry name" value="CARRIER"/>
    <property type="match status" value="1"/>
</dbReference>
<protein>
    <submittedName>
        <fullName evidence="8">Amino acid adenylation domain-containing protein</fullName>
    </submittedName>
</protein>
<feature type="domain" description="Carrier" evidence="7">
    <location>
        <begin position="961"/>
        <end position="1035"/>
    </location>
</feature>
<dbReference type="Pfam" id="PF00550">
    <property type="entry name" value="PP-binding"/>
    <property type="match status" value="1"/>
</dbReference>
<dbReference type="InterPro" id="IPR020806">
    <property type="entry name" value="PKS_PP-bd"/>
</dbReference>
<keyword evidence="9" id="KW-1185">Reference proteome</keyword>
<evidence type="ECO:0000259" key="7">
    <source>
        <dbReference type="PROSITE" id="PS50075"/>
    </source>
</evidence>
<dbReference type="GO" id="GO:0044550">
    <property type="term" value="P:secondary metabolite biosynthetic process"/>
    <property type="evidence" value="ECO:0007669"/>
    <property type="project" value="UniProtKB-ARBA"/>
</dbReference>
<keyword evidence="3" id="KW-0596">Phosphopantetheine</keyword>
<dbReference type="Gene3D" id="2.30.38.10">
    <property type="entry name" value="Luciferase, Domain 3"/>
    <property type="match status" value="1"/>
</dbReference>